<evidence type="ECO:0008006" key="6">
    <source>
        <dbReference type="Google" id="ProtNLM"/>
    </source>
</evidence>
<feature type="compositionally biased region" description="Basic and acidic residues" evidence="1">
    <location>
        <begin position="169"/>
        <end position="179"/>
    </location>
</feature>
<dbReference type="EMBL" id="JACHWR010000002">
    <property type="protein sequence ID" value="MBB3043554.1"/>
    <property type="molecule type" value="Genomic_DNA"/>
</dbReference>
<proteinExistence type="predicted"/>
<feature type="compositionally biased region" description="Low complexity" evidence="1">
    <location>
        <begin position="180"/>
        <end position="204"/>
    </location>
</feature>
<reference evidence="4 5" key="1">
    <citation type="submission" date="2020-08" db="EMBL/GenBank/DDBJ databases">
        <title>Sequencing the genomes of 1000 actinobacteria strains.</title>
        <authorList>
            <person name="Klenk H.-P."/>
        </authorList>
    </citation>
    <scope>NUCLEOTIDE SEQUENCE [LARGE SCALE GENOMIC DNA]</scope>
    <source>
        <strain evidence="4 5">DSM 105498</strain>
    </source>
</reference>
<feature type="signal peptide" evidence="3">
    <location>
        <begin position="1"/>
        <end position="29"/>
    </location>
</feature>
<evidence type="ECO:0000313" key="5">
    <source>
        <dbReference type="Proteomes" id="UP000589626"/>
    </source>
</evidence>
<dbReference type="Proteomes" id="UP000589626">
    <property type="component" value="Unassembled WGS sequence"/>
</dbReference>
<dbReference type="PROSITE" id="PS51257">
    <property type="entry name" value="PROKAR_LIPOPROTEIN"/>
    <property type="match status" value="1"/>
</dbReference>
<evidence type="ECO:0000313" key="4">
    <source>
        <dbReference type="EMBL" id="MBB3043554.1"/>
    </source>
</evidence>
<feature type="compositionally biased region" description="Low complexity" evidence="1">
    <location>
        <begin position="224"/>
        <end position="261"/>
    </location>
</feature>
<feature type="region of interest" description="Disordered" evidence="1">
    <location>
        <begin position="145"/>
        <end position="270"/>
    </location>
</feature>
<evidence type="ECO:0000256" key="2">
    <source>
        <dbReference type="SAM" id="Phobius"/>
    </source>
</evidence>
<gene>
    <name evidence="4" type="ORF">FHU40_003372</name>
</gene>
<dbReference type="AlphaFoldDB" id="A0A7W4VXF7"/>
<evidence type="ECO:0000256" key="1">
    <source>
        <dbReference type="SAM" id="MobiDB-lite"/>
    </source>
</evidence>
<protein>
    <recommendedName>
        <fullName evidence="6">DUF4430 domain-containing protein</fullName>
    </recommendedName>
</protein>
<keyword evidence="2" id="KW-0472">Membrane</keyword>
<feature type="transmembrane region" description="Helical" evidence="2">
    <location>
        <begin position="268"/>
        <end position="290"/>
    </location>
</feature>
<name>A0A7W4VXF7_9ACTN</name>
<keyword evidence="5" id="KW-1185">Reference proteome</keyword>
<sequence length="297" mass="29680">MARRALQVAVAALVVAATALVLPSGPAAAAGCSSADGVSVVVDFHELGGGLQSGCVADGGGKSAATLLGAAGFPLTFVQRQPGFVCRVSGQPASDSCVNTPPADAYWGLYWSDGSTRNWTYSTLGVGSLTVPDGGSVALSWIGGSGRSQPGVAPAVHARSTPTARPTRKPTDKRTDKPVSKPTAKPKPTSAATPSATATPTEPADAGSGTTPSPKPTDQRTTKPKPTTRPTPTNTTKASEPSSEPVSEPASATPEPASAEPDGSDGGLPAWVGPVVVAVLFAAVAAVAVVRRRRDPS</sequence>
<feature type="chain" id="PRO_5030669139" description="DUF4430 domain-containing protein" evidence="3">
    <location>
        <begin position="30"/>
        <end position="297"/>
    </location>
</feature>
<dbReference type="PRINTS" id="PR01217">
    <property type="entry name" value="PRICHEXTENSN"/>
</dbReference>
<dbReference type="RefSeq" id="WP_183593361.1">
    <property type="nucleotide sequence ID" value="NZ_JACHWR010000002.1"/>
</dbReference>
<comment type="caution">
    <text evidence="4">The sequence shown here is derived from an EMBL/GenBank/DDBJ whole genome shotgun (WGS) entry which is preliminary data.</text>
</comment>
<keyword evidence="3" id="KW-0732">Signal</keyword>
<evidence type="ECO:0000256" key="3">
    <source>
        <dbReference type="SAM" id="SignalP"/>
    </source>
</evidence>
<keyword evidence="2" id="KW-0812">Transmembrane</keyword>
<keyword evidence="2" id="KW-1133">Transmembrane helix</keyword>
<accession>A0A7W4VXF7</accession>
<organism evidence="4 5">
    <name type="scientific">Nocardioides soli</name>
    <dbReference type="NCBI Taxonomy" id="1036020"/>
    <lineage>
        <taxon>Bacteria</taxon>
        <taxon>Bacillati</taxon>
        <taxon>Actinomycetota</taxon>
        <taxon>Actinomycetes</taxon>
        <taxon>Propionibacteriales</taxon>
        <taxon>Nocardioidaceae</taxon>
        <taxon>Nocardioides</taxon>
    </lineage>
</organism>